<dbReference type="EMBL" id="CP038150">
    <property type="protein sequence ID" value="QBR00982.1"/>
    <property type="molecule type" value="Genomic_DNA"/>
</dbReference>
<feature type="transmembrane region" description="Helical" evidence="1">
    <location>
        <begin position="64"/>
        <end position="82"/>
    </location>
</feature>
<dbReference type="AlphaFoldDB" id="A0A4P7D356"/>
<name>A0A4P7D356_9BURK</name>
<feature type="transmembrane region" description="Helical" evidence="1">
    <location>
        <begin position="20"/>
        <end position="44"/>
    </location>
</feature>
<keyword evidence="1" id="KW-0472">Membrane</keyword>
<feature type="transmembrane region" description="Helical" evidence="1">
    <location>
        <begin position="94"/>
        <end position="111"/>
    </location>
</feature>
<accession>A0A4P7D356</accession>
<keyword evidence="1" id="KW-1133">Transmembrane helix</keyword>
<feature type="transmembrane region" description="Helical" evidence="1">
    <location>
        <begin position="199"/>
        <end position="216"/>
    </location>
</feature>
<dbReference type="Proteomes" id="UP000295727">
    <property type="component" value="Chromosome 3"/>
</dbReference>
<dbReference type="RefSeq" id="WP_134755162.1">
    <property type="nucleotide sequence ID" value="NZ_CP038150.1"/>
</dbReference>
<sequence length="236" mass="26978">MAHHEREAEVIDTGSLKRRWATYIMGIYILTMGISLAIRAGIGISPQSSLTRTMTLVYKPLSQGTYNFMLELFMLFLTFLVLRKDFKPKHFASLIPAFVLATCLDLNLMLTRSIGFQDYLPKFALLAGADALLAFGLFLMIRANLVLMPIDMFVNSVFERTGWRWGDIKTAFDCTLLLISATIGFIFLGKPEFIREGTFMNAILVGQYIKLYFFLYKKMKSAMTSYQQRALEHRTN</sequence>
<keyword evidence="3" id="KW-1185">Reference proteome</keyword>
<protein>
    <recommendedName>
        <fullName evidence="4">Membrane protein YczE</fullName>
    </recommendedName>
</protein>
<dbReference type="Pfam" id="PF19700">
    <property type="entry name" value="DUF6198"/>
    <property type="match status" value="1"/>
</dbReference>
<keyword evidence="1" id="KW-0812">Transmembrane</keyword>
<dbReference type="OrthoDB" id="87655at2"/>
<evidence type="ECO:0000313" key="2">
    <source>
        <dbReference type="EMBL" id="QBR00982.1"/>
    </source>
</evidence>
<evidence type="ECO:0000313" key="3">
    <source>
        <dbReference type="Proteomes" id="UP000295727"/>
    </source>
</evidence>
<dbReference type="InterPro" id="IPR038750">
    <property type="entry name" value="YczE/YyaS-like"/>
</dbReference>
<gene>
    <name evidence="2" type="ORF">E1956_27445</name>
</gene>
<evidence type="ECO:0000256" key="1">
    <source>
        <dbReference type="SAM" id="Phobius"/>
    </source>
</evidence>
<reference evidence="2 3" key="1">
    <citation type="submission" date="2019-03" db="EMBL/GenBank/DDBJ databases">
        <title>Paraburkholderia sp. 7MH5, isolated from subtropical forest soil.</title>
        <authorList>
            <person name="Gao Z.-H."/>
            <person name="Qiu L.-H."/>
        </authorList>
    </citation>
    <scope>NUCLEOTIDE SEQUENCE [LARGE SCALE GENOMIC DNA]</scope>
    <source>
        <strain evidence="2 3">7MH5</strain>
    </source>
</reference>
<feature type="transmembrane region" description="Helical" evidence="1">
    <location>
        <begin position="123"/>
        <end position="147"/>
    </location>
</feature>
<dbReference type="KEGG" id="ppai:E1956_27445"/>
<evidence type="ECO:0008006" key="4">
    <source>
        <dbReference type="Google" id="ProtNLM"/>
    </source>
</evidence>
<feature type="transmembrane region" description="Helical" evidence="1">
    <location>
        <begin position="168"/>
        <end position="187"/>
    </location>
</feature>
<proteinExistence type="predicted"/>
<organism evidence="2 3">
    <name type="scientific">Paraburkholderia pallida</name>
    <dbReference type="NCBI Taxonomy" id="2547399"/>
    <lineage>
        <taxon>Bacteria</taxon>
        <taxon>Pseudomonadati</taxon>
        <taxon>Pseudomonadota</taxon>
        <taxon>Betaproteobacteria</taxon>
        <taxon>Burkholderiales</taxon>
        <taxon>Burkholderiaceae</taxon>
        <taxon>Paraburkholderia</taxon>
    </lineage>
</organism>
<dbReference type="PANTHER" id="PTHR40078:SF1">
    <property type="entry name" value="INTEGRAL MEMBRANE PROTEIN"/>
    <property type="match status" value="1"/>
</dbReference>
<dbReference type="PANTHER" id="PTHR40078">
    <property type="entry name" value="INTEGRAL MEMBRANE PROTEIN-RELATED"/>
    <property type="match status" value="1"/>
</dbReference>